<reference evidence="1 2" key="1">
    <citation type="submission" date="2005-09" db="EMBL/GenBank/DDBJ databases">
        <authorList>
            <person name="Mural R.J."/>
            <person name="Li P.W."/>
            <person name="Adams M.D."/>
            <person name="Amanatides P.G."/>
            <person name="Baden-Tillson H."/>
            <person name="Barnstead M."/>
            <person name="Chin S.H."/>
            <person name="Dew I."/>
            <person name="Evans C.A."/>
            <person name="Ferriera S."/>
            <person name="Flanigan M."/>
            <person name="Fosler C."/>
            <person name="Glodek A."/>
            <person name="Gu Z."/>
            <person name="Holt R.A."/>
            <person name="Jennings D."/>
            <person name="Kraft C.L."/>
            <person name="Lu F."/>
            <person name="Nguyen T."/>
            <person name="Nusskern D.R."/>
            <person name="Pfannkoch C.M."/>
            <person name="Sitter C."/>
            <person name="Sutton G.G."/>
            <person name="Venter J.C."/>
            <person name="Wang Z."/>
            <person name="Woodage T."/>
            <person name="Zheng X.H."/>
            <person name="Zhong F."/>
        </authorList>
    </citation>
    <scope>NUCLEOTIDE SEQUENCE [LARGE SCALE GENOMIC DNA]</scope>
    <source>
        <strain>BN</strain>
        <strain evidence="2">Sprague-Dawley</strain>
    </source>
</reference>
<evidence type="ECO:0000313" key="2">
    <source>
        <dbReference type="Proteomes" id="UP000234681"/>
    </source>
</evidence>
<sequence>MGKGRRQRRISRPVFLNFIDSVV</sequence>
<protein>
    <submittedName>
        <fullName evidence="1">RCG46188</fullName>
    </submittedName>
</protein>
<dbReference type="AlphaFoldDB" id="A6IDP8"/>
<gene>
    <name evidence="1" type="ORF">rCG_46188</name>
</gene>
<dbReference type="Proteomes" id="UP000234681">
    <property type="component" value="Chromosome 13"/>
</dbReference>
<accession>A6IDP8</accession>
<organism evidence="1 2">
    <name type="scientific">Rattus norvegicus</name>
    <name type="common">Rat</name>
    <dbReference type="NCBI Taxonomy" id="10116"/>
    <lineage>
        <taxon>Eukaryota</taxon>
        <taxon>Metazoa</taxon>
        <taxon>Chordata</taxon>
        <taxon>Craniata</taxon>
        <taxon>Vertebrata</taxon>
        <taxon>Euteleostomi</taxon>
        <taxon>Mammalia</taxon>
        <taxon>Eutheria</taxon>
        <taxon>Euarchontoglires</taxon>
        <taxon>Glires</taxon>
        <taxon>Rodentia</taxon>
        <taxon>Myomorpha</taxon>
        <taxon>Muroidea</taxon>
        <taxon>Muridae</taxon>
        <taxon>Murinae</taxon>
        <taxon>Rattus</taxon>
    </lineage>
</organism>
<dbReference type="EMBL" id="CH473958">
    <property type="protein sequence ID" value="EDM09249.1"/>
    <property type="molecule type" value="Genomic_DNA"/>
</dbReference>
<proteinExistence type="predicted"/>
<evidence type="ECO:0000313" key="1">
    <source>
        <dbReference type="EMBL" id="EDM09249.1"/>
    </source>
</evidence>
<name>A6IDP8_RAT</name>